<evidence type="ECO:0000313" key="2">
    <source>
        <dbReference type="EMBL" id="MBB6457431.1"/>
    </source>
</evidence>
<dbReference type="SUPFAM" id="SSF47413">
    <property type="entry name" value="lambda repressor-like DNA-binding domains"/>
    <property type="match status" value="1"/>
</dbReference>
<dbReference type="RefSeq" id="WP_166114847.1">
    <property type="nucleotide sequence ID" value="NZ_BAABDB010000036.1"/>
</dbReference>
<dbReference type="GO" id="GO:0003677">
    <property type="term" value="F:DNA binding"/>
    <property type="evidence" value="ECO:0007669"/>
    <property type="project" value="InterPro"/>
</dbReference>
<dbReference type="InterPro" id="IPR001387">
    <property type="entry name" value="Cro/C1-type_HTH"/>
</dbReference>
<dbReference type="SMART" id="SM00530">
    <property type="entry name" value="HTH_XRE"/>
    <property type="match status" value="1"/>
</dbReference>
<comment type="caution">
    <text evidence="2">The sequence shown here is derived from an EMBL/GenBank/DDBJ whole genome shotgun (WGS) entry which is preliminary data.</text>
</comment>
<dbReference type="PROSITE" id="PS50943">
    <property type="entry name" value="HTH_CROC1"/>
    <property type="match status" value="1"/>
</dbReference>
<dbReference type="Pfam" id="PF01381">
    <property type="entry name" value="HTH_3"/>
    <property type="match status" value="1"/>
</dbReference>
<name>A0A841QFU3_9PROT</name>
<feature type="domain" description="HTH cro/C1-type" evidence="1">
    <location>
        <begin position="17"/>
        <end position="71"/>
    </location>
</feature>
<protein>
    <submittedName>
        <fullName evidence="2">Transcriptional regulator with XRE-family HTH domain</fullName>
    </submittedName>
</protein>
<dbReference type="AlphaFoldDB" id="A0A841QFU3"/>
<reference evidence="2 3" key="1">
    <citation type="submission" date="2020-08" db="EMBL/GenBank/DDBJ databases">
        <title>Genomic Encyclopedia of Type Strains, Phase IV (KMG-IV): sequencing the most valuable type-strain genomes for metagenomic binning, comparative biology and taxonomic classification.</title>
        <authorList>
            <person name="Goeker M."/>
        </authorList>
    </citation>
    <scope>NUCLEOTIDE SEQUENCE [LARGE SCALE GENOMIC DNA]</scope>
    <source>
        <strain evidence="2 3">DSM 4491</strain>
    </source>
</reference>
<organism evidence="2 3">
    <name type="scientific">Acetobacter lovaniensis</name>
    <dbReference type="NCBI Taxonomy" id="104100"/>
    <lineage>
        <taxon>Bacteria</taxon>
        <taxon>Pseudomonadati</taxon>
        <taxon>Pseudomonadota</taxon>
        <taxon>Alphaproteobacteria</taxon>
        <taxon>Acetobacterales</taxon>
        <taxon>Acetobacteraceae</taxon>
        <taxon>Acetobacter</taxon>
    </lineage>
</organism>
<proteinExistence type="predicted"/>
<gene>
    <name evidence="2" type="ORF">HNR55_002027</name>
</gene>
<dbReference type="CDD" id="cd00093">
    <property type="entry name" value="HTH_XRE"/>
    <property type="match status" value="1"/>
</dbReference>
<sequence>MNKVGTHALASAIGGIVRRERLKRRWTAERLAHECGHSDEIISKIERGLQGAKISVLFNILWALDCSEEIFLEIVRADATLRQTAGSMERVA</sequence>
<dbReference type="Gene3D" id="1.10.260.40">
    <property type="entry name" value="lambda repressor-like DNA-binding domains"/>
    <property type="match status" value="1"/>
</dbReference>
<keyword evidence="3" id="KW-1185">Reference proteome</keyword>
<dbReference type="InterPro" id="IPR010982">
    <property type="entry name" value="Lambda_DNA-bd_dom_sf"/>
</dbReference>
<evidence type="ECO:0000259" key="1">
    <source>
        <dbReference type="PROSITE" id="PS50943"/>
    </source>
</evidence>
<dbReference type="EMBL" id="JACHIE010000008">
    <property type="protein sequence ID" value="MBB6457431.1"/>
    <property type="molecule type" value="Genomic_DNA"/>
</dbReference>
<accession>A0A841QFU3</accession>
<evidence type="ECO:0000313" key="3">
    <source>
        <dbReference type="Proteomes" id="UP000578000"/>
    </source>
</evidence>
<dbReference type="Proteomes" id="UP000578000">
    <property type="component" value="Unassembled WGS sequence"/>
</dbReference>